<dbReference type="Gene3D" id="2.60.40.180">
    <property type="entry name" value="Transthyretin/hydroxyisourate hydrolase domain"/>
    <property type="match status" value="1"/>
</dbReference>
<dbReference type="Proteomes" id="UP000562254">
    <property type="component" value="Unassembled WGS sequence"/>
</dbReference>
<evidence type="ECO:0000313" key="11">
    <source>
        <dbReference type="Proteomes" id="UP000562254"/>
    </source>
</evidence>
<dbReference type="PANTHER" id="PTHR10395">
    <property type="entry name" value="URICASE AND TRANSTHYRETIN-RELATED"/>
    <property type="match status" value="1"/>
</dbReference>
<sequence>MTASGPGSLTTHILNTAEGIPAEGVRVELWRLDPEPAPVAEAVTNADGRAPAPLLAPGDFRAGRYELRFHIGDYFAARGLAPEPRFLDVVAVAVGLADGRGHYHVPLLCTPWSFSTYRGS</sequence>
<accession>A0A840Y657</accession>
<dbReference type="SUPFAM" id="SSF49472">
    <property type="entry name" value="Transthyretin (synonym: prealbumin)"/>
    <property type="match status" value="1"/>
</dbReference>
<name>A0A840Y657_9PROT</name>
<dbReference type="InterPro" id="IPR000895">
    <property type="entry name" value="Transthyretin/HIU_hydrolase"/>
</dbReference>
<evidence type="ECO:0000259" key="9">
    <source>
        <dbReference type="Pfam" id="PF00576"/>
    </source>
</evidence>
<dbReference type="CDD" id="cd05822">
    <property type="entry name" value="TLP_HIUase"/>
    <property type="match status" value="1"/>
</dbReference>
<evidence type="ECO:0000256" key="3">
    <source>
        <dbReference type="ARBA" id="ARBA00009850"/>
    </source>
</evidence>
<feature type="binding site" evidence="7">
    <location>
        <position position="117"/>
    </location>
    <ligand>
        <name>substrate</name>
    </ligand>
</feature>
<feature type="binding site" evidence="7">
    <location>
        <position position="49"/>
    </location>
    <ligand>
        <name>substrate</name>
    </ligand>
</feature>
<dbReference type="PANTHER" id="PTHR10395:SF7">
    <property type="entry name" value="5-HYDROXYISOURATE HYDROLASE"/>
    <property type="match status" value="1"/>
</dbReference>
<dbReference type="PRINTS" id="PR00189">
    <property type="entry name" value="TRNSTHYRETIN"/>
</dbReference>
<dbReference type="PROSITE" id="PS00768">
    <property type="entry name" value="TRANSTHYRETIN_1"/>
    <property type="match status" value="1"/>
</dbReference>
<dbReference type="NCBIfam" id="TIGR02962">
    <property type="entry name" value="hdxy_isourate"/>
    <property type="match status" value="1"/>
</dbReference>
<dbReference type="AlphaFoldDB" id="A0A840Y657"/>
<keyword evidence="6 8" id="KW-0378">Hydrolase</keyword>
<dbReference type="EC" id="3.5.2.17" evidence="8"/>
<protein>
    <recommendedName>
        <fullName evidence="8">5-hydroxyisourate hydrolase</fullName>
        <shortName evidence="8">HIU hydrolase</shortName>
        <shortName evidence="8">HIUHase</shortName>
        <ecNumber evidence="8">3.5.2.17</ecNumber>
    </recommendedName>
</protein>
<comment type="function">
    <text evidence="2">Catalyzes the hydrolysis of 5-hydroxyisourate (HIU) to 2-oxo-4-hydroxy-4-carboxy-5-ureidoimidazoline (OHCU).</text>
</comment>
<dbReference type="InterPro" id="IPR036817">
    <property type="entry name" value="Transthyretin/HIU_hydrolase_sf"/>
</dbReference>
<evidence type="ECO:0000256" key="5">
    <source>
        <dbReference type="ARBA" id="ARBA00022631"/>
    </source>
</evidence>
<feature type="binding site" evidence="7">
    <location>
        <position position="12"/>
    </location>
    <ligand>
        <name>substrate</name>
    </ligand>
</feature>
<dbReference type="Pfam" id="PF00576">
    <property type="entry name" value="Transthyretin"/>
    <property type="match status" value="1"/>
</dbReference>
<feature type="domain" description="Transthyretin/hydroxyisourate hydrolase" evidence="9">
    <location>
        <begin position="9"/>
        <end position="119"/>
    </location>
</feature>
<comment type="similarity">
    <text evidence="3 8">Belongs to the transthyretin family. 5-hydroxyisourate hydrolase subfamily.</text>
</comment>
<keyword evidence="11" id="KW-1185">Reference proteome</keyword>
<keyword evidence="5 8" id="KW-0659">Purine metabolism</keyword>
<comment type="subunit">
    <text evidence="4 8">Homotetramer.</text>
</comment>
<comment type="catalytic activity">
    <reaction evidence="1 8">
        <text>5-hydroxyisourate + H2O = 5-hydroxy-2-oxo-4-ureido-2,5-dihydro-1H-imidazole-5-carboxylate + H(+)</text>
        <dbReference type="Rhea" id="RHEA:23736"/>
        <dbReference type="ChEBI" id="CHEBI:15377"/>
        <dbReference type="ChEBI" id="CHEBI:15378"/>
        <dbReference type="ChEBI" id="CHEBI:18072"/>
        <dbReference type="ChEBI" id="CHEBI:58639"/>
        <dbReference type="EC" id="3.5.2.17"/>
    </reaction>
</comment>
<dbReference type="InterPro" id="IPR023418">
    <property type="entry name" value="Thyroxine_BS"/>
</dbReference>
<evidence type="ECO:0000256" key="4">
    <source>
        <dbReference type="ARBA" id="ARBA00011881"/>
    </source>
</evidence>
<evidence type="ECO:0000256" key="6">
    <source>
        <dbReference type="ARBA" id="ARBA00022801"/>
    </source>
</evidence>
<dbReference type="GO" id="GO:0006144">
    <property type="term" value="P:purine nucleobase metabolic process"/>
    <property type="evidence" value="ECO:0007669"/>
    <property type="project" value="UniProtKB-KW"/>
</dbReference>
<gene>
    <name evidence="10" type="ORF">FHS88_002218</name>
</gene>
<evidence type="ECO:0000256" key="2">
    <source>
        <dbReference type="ARBA" id="ARBA00002704"/>
    </source>
</evidence>
<evidence type="ECO:0000313" key="10">
    <source>
        <dbReference type="EMBL" id="MBB5690092.1"/>
    </source>
</evidence>
<dbReference type="GO" id="GO:0033971">
    <property type="term" value="F:hydroxyisourate hydrolase activity"/>
    <property type="evidence" value="ECO:0007669"/>
    <property type="project" value="UniProtKB-EC"/>
</dbReference>
<evidence type="ECO:0000256" key="8">
    <source>
        <dbReference type="RuleBase" id="RU361270"/>
    </source>
</evidence>
<dbReference type="EMBL" id="JACIJE010000005">
    <property type="protein sequence ID" value="MBB5690092.1"/>
    <property type="molecule type" value="Genomic_DNA"/>
</dbReference>
<evidence type="ECO:0000256" key="1">
    <source>
        <dbReference type="ARBA" id="ARBA00001043"/>
    </source>
</evidence>
<reference evidence="10 11" key="1">
    <citation type="submission" date="2020-08" db="EMBL/GenBank/DDBJ databases">
        <title>Genomic Encyclopedia of Type Strains, Phase IV (KMG-IV): sequencing the most valuable type-strain genomes for metagenomic binning, comparative biology and taxonomic classification.</title>
        <authorList>
            <person name="Goeker M."/>
        </authorList>
    </citation>
    <scope>NUCLEOTIDE SEQUENCE [LARGE SCALE GENOMIC DNA]</scope>
    <source>
        <strain evidence="10 11">DSM 25895</strain>
    </source>
</reference>
<evidence type="ECO:0000256" key="7">
    <source>
        <dbReference type="PIRSR" id="PIRSR600895-51"/>
    </source>
</evidence>
<dbReference type="InterPro" id="IPR023416">
    <property type="entry name" value="Transthyretin/HIU_hydrolase_d"/>
</dbReference>
<dbReference type="RefSeq" id="WP_184484524.1">
    <property type="nucleotide sequence ID" value="NZ_JAAEDJ010000045.1"/>
</dbReference>
<organism evidence="10 11">
    <name type="scientific">Neoroseomonas alkaliterrae</name>
    <dbReference type="NCBI Taxonomy" id="1452450"/>
    <lineage>
        <taxon>Bacteria</taxon>
        <taxon>Pseudomonadati</taxon>
        <taxon>Pseudomonadota</taxon>
        <taxon>Alphaproteobacteria</taxon>
        <taxon>Acetobacterales</taxon>
        <taxon>Acetobacteraceae</taxon>
        <taxon>Neoroseomonas</taxon>
    </lineage>
</organism>
<dbReference type="InterPro" id="IPR014306">
    <property type="entry name" value="Hydroxyisourate_hydrolase"/>
</dbReference>
<proteinExistence type="inferred from homology"/>
<comment type="caution">
    <text evidence="10">The sequence shown here is derived from an EMBL/GenBank/DDBJ whole genome shotgun (WGS) entry which is preliminary data.</text>
</comment>